<evidence type="ECO:0000313" key="1">
    <source>
        <dbReference type="EMBL" id="KAK9762250.1"/>
    </source>
</evidence>
<evidence type="ECO:0000313" key="2">
    <source>
        <dbReference type="Proteomes" id="UP001479436"/>
    </source>
</evidence>
<organism evidence="1 2">
    <name type="scientific">Basidiobolus ranarum</name>
    <dbReference type="NCBI Taxonomy" id="34480"/>
    <lineage>
        <taxon>Eukaryota</taxon>
        <taxon>Fungi</taxon>
        <taxon>Fungi incertae sedis</taxon>
        <taxon>Zoopagomycota</taxon>
        <taxon>Entomophthoromycotina</taxon>
        <taxon>Basidiobolomycetes</taxon>
        <taxon>Basidiobolales</taxon>
        <taxon>Basidiobolaceae</taxon>
        <taxon>Basidiobolus</taxon>
    </lineage>
</organism>
<dbReference type="EMBL" id="JASJQH010001033">
    <property type="protein sequence ID" value="KAK9762250.1"/>
    <property type="molecule type" value="Genomic_DNA"/>
</dbReference>
<dbReference type="InterPro" id="IPR036869">
    <property type="entry name" value="J_dom_sf"/>
</dbReference>
<proteinExistence type="predicted"/>
<dbReference type="PANTHER" id="PTHR23172:SF19">
    <property type="entry name" value="J DOMAIN-CONTAINING PROTEIN"/>
    <property type="match status" value="1"/>
</dbReference>
<keyword evidence="2" id="KW-1185">Reference proteome</keyword>
<gene>
    <name evidence="1" type="primary">SWA2_4</name>
    <name evidence="1" type="ORF">K7432_012207</name>
</gene>
<sequence>MVEERLNQWKFNKVGNLRAMIASLDTILWPELNWKACGLQDLILPSQVKSKYIRAIAKLHPDKLSTKESVEHKLLASGIFSILNENWDQFKAQNGL</sequence>
<reference evidence="1 2" key="1">
    <citation type="submission" date="2023-04" db="EMBL/GenBank/DDBJ databases">
        <title>Genome of Basidiobolus ranarum AG-B5.</title>
        <authorList>
            <person name="Stajich J.E."/>
            <person name="Carter-House D."/>
            <person name="Gryganskyi A."/>
        </authorList>
    </citation>
    <scope>NUCLEOTIDE SEQUENCE [LARGE SCALE GENOMIC DNA]</scope>
    <source>
        <strain evidence="1 2">AG-B5</strain>
    </source>
</reference>
<name>A0ABR2WL83_9FUNG</name>
<protein>
    <submittedName>
        <fullName evidence="1">Auxilin-like clathrin-binding protein required for normal clathrin function</fullName>
    </submittedName>
</protein>
<comment type="caution">
    <text evidence="1">The sequence shown here is derived from an EMBL/GenBank/DDBJ whole genome shotgun (WGS) entry which is preliminary data.</text>
</comment>
<dbReference type="SUPFAM" id="SSF46565">
    <property type="entry name" value="Chaperone J-domain"/>
    <property type="match status" value="1"/>
</dbReference>
<accession>A0ABR2WL83</accession>
<dbReference type="PANTHER" id="PTHR23172">
    <property type="entry name" value="AUXILIN/CYCLIN G-ASSOCIATED KINASE-RELATED"/>
    <property type="match status" value="1"/>
</dbReference>
<dbReference type="Gene3D" id="1.10.287.110">
    <property type="entry name" value="DnaJ domain"/>
    <property type="match status" value="1"/>
</dbReference>
<dbReference type="Proteomes" id="UP001479436">
    <property type="component" value="Unassembled WGS sequence"/>
</dbReference>